<evidence type="ECO:0000313" key="6">
    <source>
        <dbReference type="EMBL" id="CAG5118622.1"/>
    </source>
</evidence>
<reference evidence="6" key="1">
    <citation type="submission" date="2021-04" db="EMBL/GenBank/DDBJ databases">
        <authorList>
            <consortium name="Molecular Ecology Group"/>
        </authorList>
    </citation>
    <scope>NUCLEOTIDE SEQUENCE</scope>
</reference>
<dbReference type="AlphaFoldDB" id="A0A8S3YSX7"/>
<evidence type="ECO:0000256" key="5">
    <source>
        <dbReference type="ARBA" id="ARBA00045851"/>
    </source>
</evidence>
<keyword evidence="2" id="KW-0677">Repeat</keyword>
<evidence type="ECO:0000313" key="7">
    <source>
        <dbReference type="Proteomes" id="UP000678393"/>
    </source>
</evidence>
<dbReference type="EMBL" id="CAJHNH020000581">
    <property type="protein sequence ID" value="CAG5118622.1"/>
    <property type="molecule type" value="Genomic_DNA"/>
</dbReference>
<dbReference type="PANTHER" id="PTHR46511:SF1">
    <property type="entry name" value="MORN REPEAT-CONTAINING PROTEIN 3"/>
    <property type="match status" value="1"/>
</dbReference>
<name>A0A8S3YSX7_9EUPU</name>
<proteinExistence type="predicted"/>
<dbReference type="Proteomes" id="UP000678393">
    <property type="component" value="Unassembled WGS sequence"/>
</dbReference>
<dbReference type="OrthoDB" id="270720at2759"/>
<accession>A0A8S3YSX7</accession>
<dbReference type="Gene3D" id="2.20.110.10">
    <property type="entry name" value="Histone H3 K4-specific methyltransferase SET7/9 N-terminal domain"/>
    <property type="match status" value="3"/>
</dbReference>
<evidence type="ECO:0000256" key="1">
    <source>
        <dbReference type="ARBA" id="ARBA00004218"/>
    </source>
</evidence>
<dbReference type="SMART" id="SM00698">
    <property type="entry name" value="MORN"/>
    <property type="match status" value="6"/>
</dbReference>
<dbReference type="InterPro" id="IPR003409">
    <property type="entry name" value="MORN"/>
</dbReference>
<sequence>MPFLHEPKSREPLWKEWNFLAQKKGIRHTIYSVDGNEYTGEWLDNLKHGKGTFRWKDTNKVYDGDWKKGKRSGFGTLTRADGKGGFTKEYSGGWKNDMKHGYGTEFYSETEYYEGEWYAGKRSGWGRMYYADGTIYEGEWYDDQRSGQGMLRLTTENRYEGSWKEDKKNGSGKFYYLDSGQVFEGVWKHDVPKCGTMRDFGRDYAPEPTPYPIPEIKLANPDEVIQQAEEGFLQDQE</sequence>
<protein>
    <recommendedName>
        <fullName evidence="4">MORN repeat-containing protein 3</fullName>
    </recommendedName>
</protein>
<keyword evidence="3" id="KW-0968">Cytoplasmic vesicle</keyword>
<dbReference type="SUPFAM" id="SSF82185">
    <property type="entry name" value="Histone H3 K4-specific methyltransferase SET7/9 N-terminal domain"/>
    <property type="match status" value="2"/>
</dbReference>
<dbReference type="PANTHER" id="PTHR46511">
    <property type="entry name" value="MORN REPEAT-CONTAINING PROTEIN 3"/>
    <property type="match status" value="1"/>
</dbReference>
<dbReference type="InterPro" id="IPR052472">
    <property type="entry name" value="MORN3"/>
</dbReference>
<keyword evidence="7" id="KW-1185">Reference proteome</keyword>
<evidence type="ECO:0000256" key="4">
    <source>
        <dbReference type="ARBA" id="ARBA00039854"/>
    </source>
</evidence>
<dbReference type="Pfam" id="PF02493">
    <property type="entry name" value="MORN"/>
    <property type="match status" value="6"/>
</dbReference>
<comment type="caution">
    <text evidence="6">The sequence shown here is derived from an EMBL/GenBank/DDBJ whole genome shotgun (WGS) entry which is preliminary data.</text>
</comment>
<dbReference type="GO" id="GO:0001669">
    <property type="term" value="C:acrosomal vesicle"/>
    <property type="evidence" value="ECO:0007669"/>
    <property type="project" value="UniProtKB-SubCell"/>
</dbReference>
<evidence type="ECO:0000256" key="2">
    <source>
        <dbReference type="ARBA" id="ARBA00022737"/>
    </source>
</evidence>
<gene>
    <name evidence="6" type="ORF">CUNI_LOCUS4180</name>
</gene>
<organism evidence="6 7">
    <name type="scientific">Candidula unifasciata</name>
    <dbReference type="NCBI Taxonomy" id="100452"/>
    <lineage>
        <taxon>Eukaryota</taxon>
        <taxon>Metazoa</taxon>
        <taxon>Spiralia</taxon>
        <taxon>Lophotrochozoa</taxon>
        <taxon>Mollusca</taxon>
        <taxon>Gastropoda</taxon>
        <taxon>Heterobranchia</taxon>
        <taxon>Euthyneura</taxon>
        <taxon>Panpulmonata</taxon>
        <taxon>Eupulmonata</taxon>
        <taxon>Stylommatophora</taxon>
        <taxon>Helicina</taxon>
        <taxon>Helicoidea</taxon>
        <taxon>Geomitridae</taxon>
        <taxon>Candidula</taxon>
    </lineage>
</organism>
<comment type="function">
    <text evidence="5">Assembles a suppression complex (suppresome) by tethering SIRT1 and MDM2 to regulate composite modifications of p53/TP53. Confers both deacetylation-mediated functional inactivation, by SIRT1, and ubiquitination-dependent degradation, by MDM2, of p53/TP53, promoting a proliferative and cell survival behaviors. May play a role in the regulation of spermatogenesis.</text>
</comment>
<evidence type="ECO:0000256" key="3">
    <source>
        <dbReference type="ARBA" id="ARBA00023329"/>
    </source>
</evidence>
<comment type="subcellular location">
    <subcellularLocation>
        <location evidence="1">Cytoplasmic vesicle</location>
        <location evidence="1">Secretory vesicle</location>
        <location evidence="1">Acrosome</location>
    </subcellularLocation>
</comment>